<evidence type="ECO:0000256" key="5">
    <source>
        <dbReference type="ARBA" id="ARBA00013053"/>
    </source>
</evidence>
<comment type="caution">
    <text evidence="9">The sequence shown here is derived from an EMBL/GenBank/DDBJ whole genome shotgun (WGS) entry which is preliminary data.</text>
</comment>
<dbReference type="Proteomes" id="UP000305939">
    <property type="component" value="Unassembled WGS sequence"/>
</dbReference>
<comment type="catalytic activity">
    <reaction evidence="6">
        <text>L-valine + 2-oxoglutarate = 3-methyl-2-oxobutanoate + L-glutamate</text>
        <dbReference type="Rhea" id="RHEA:24813"/>
        <dbReference type="ChEBI" id="CHEBI:11851"/>
        <dbReference type="ChEBI" id="CHEBI:16810"/>
        <dbReference type="ChEBI" id="CHEBI:29985"/>
        <dbReference type="ChEBI" id="CHEBI:57762"/>
        <dbReference type="EC" id="2.6.1.42"/>
    </reaction>
</comment>
<evidence type="ECO:0000313" key="9">
    <source>
        <dbReference type="EMBL" id="THD66855.1"/>
    </source>
</evidence>
<dbReference type="EMBL" id="SSMC01000003">
    <property type="protein sequence ID" value="THD66855.1"/>
    <property type="molecule type" value="Genomic_DNA"/>
</dbReference>
<keyword evidence="9" id="KW-0032">Aminotransferase</keyword>
<dbReference type="Pfam" id="PF01063">
    <property type="entry name" value="Aminotran_4"/>
    <property type="match status" value="1"/>
</dbReference>
<dbReference type="InterPro" id="IPR043131">
    <property type="entry name" value="BCAT-like_N"/>
</dbReference>
<dbReference type="InterPro" id="IPR050571">
    <property type="entry name" value="Class-IV_PLP-Dep_Aminotrnsfr"/>
</dbReference>
<evidence type="ECO:0000256" key="4">
    <source>
        <dbReference type="ARBA" id="ARBA00009320"/>
    </source>
</evidence>
<comment type="pathway">
    <text evidence="1">Amino-acid biosynthesis; L-isoleucine biosynthesis; L-isoleucine from 2-oxobutanoate: step 4/4.</text>
</comment>
<comment type="catalytic activity">
    <reaction evidence="7">
        <text>L-isoleucine + 2-oxoglutarate = (S)-3-methyl-2-oxopentanoate + L-glutamate</text>
        <dbReference type="Rhea" id="RHEA:24801"/>
        <dbReference type="ChEBI" id="CHEBI:16810"/>
        <dbReference type="ChEBI" id="CHEBI:29985"/>
        <dbReference type="ChEBI" id="CHEBI:35146"/>
        <dbReference type="ChEBI" id="CHEBI:58045"/>
        <dbReference type="EC" id="2.6.1.42"/>
    </reaction>
</comment>
<evidence type="ECO:0000256" key="1">
    <source>
        <dbReference type="ARBA" id="ARBA00004824"/>
    </source>
</evidence>
<evidence type="ECO:0000313" key="10">
    <source>
        <dbReference type="Proteomes" id="UP000305939"/>
    </source>
</evidence>
<comment type="pathway">
    <text evidence="3">Amino-acid biosynthesis; L-leucine biosynthesis; L-leucine from 3-methyl-2-oxobutanoate: step 4/4.</text>
</comment>
<evidence type="ECO:0000256" key="6">
    <source>
        <dbReference type="ARBA" id="ARBA00048212"/>
    </source>
</evidence>
<dbReference type="SUPFAM" id="SSF56752">
    <property type="entry name" value="D-aminoacid aminotransferase-like PLP-dependent enzymes"/>
    <property type="match status" value="1"/>
</dbReference>
<comment type="similarity">
    <text evidence="4">Belongs to the class-IV pyridoxal-phosphate-dependent aminotransferase family.</text>
</comment>
<proteinExistence type="inferred from homology"/>
<dbReference type="RefSeq" id="WP_136336924.1">
    <property type="nucleotide sequence ID" value="NZ_QXMP01000003.1"/>
</dbReference>
<evidence type="ECO:0000256" key="7">
    <source>
        <dbReference type="ARBA" id="ARBA00048798"/>
    </source>
</evidence>
<dbReference type="GO" id="GO:0046394">
    <property type="term" value="P:carboxylic acid biosynthetic process"/>
    <property type="evidence" value="ECO:0007669"/>
    <property type="project" value="UniProtKB-ARBA"/>
</dbReference>
<organism evidence="9 10">
    <name type="scientific">Robertkochia marina</name>
    <dbReference type="NCBI Taxonomy" id="1227945"/>
    <lineage>
        <taxon>Bacteria</taxon>
        <taxon>Pseudomonadati</taxon>
        <taxon>Bacteroidota</taxon>
        <taxon>Flavobacteriia</taxon>
        <taxon>Flavobacteriales</taxon>
        <taxon>Flavobacteriaceae</taxon>
        <taxon>Robertkochia</taxon>
    </lineage>
</organism>
<dbReference type="EC" id="2.6.1.42" evidence="5"/>
<dbReference type="InterPro" id="IPR001544">
    <property type="entry name" value="Aminotrans_IV"/>
</dbReference>
<evidence type="ECO:0000256" key="3">
    <source>
        <dbReference type="ARBA" id="ARBA00005072"/>
    </source>
</evidence>
<dbReference type="CDD" id="cd00449">
    <property type="entry name" value="PLPDE_IV"/>
    <property type="match status" value="1"/>
</dbReference>
<keyword evidence="10" id="KW-1185">Reference proteome</keyword>
<sequence length="283" mass="32433">MVNFNGVVLDDEAVFLNEKNRGLRYGDAVFETLRAHAGKVLFWEDHYLRLMASMRILRMEIPMEFTMEFLEAKILETLEKNRVHQKTARIRLTVFRKNGGLYTPKDRGVDYIIETSELENPFYLIDRERSYEVELFKDHYIAPGLLSTIKSNNRAVNVLAGIYAEENEYDNCLLLNTEKKVAEALNGNLFLVKGGTIKTPPLSDGALNGILRKKLIDIIGKTEDLTLEEASISPFELQKADELFITNVISGIIPVRKYRKKEYEIEVSKMLLGRLNAQVRLLG</sequence>
<dbReference type="Gene3D" id="3.30.470.10">
    <property type="match status" value="1"/>
</dbReference>
<evidence type="ECO:0000256" key="2">
    <source>
        <dbReference type="ARBA" id="ARBA00004931"/>
    </source>
</evidence>
<evidence type="ECO:0000256" key="8">
    <source>
        <dbReference type="ARBA" id="ARBA00049229"/>
    </source>
</evidence>
<comment type="pathway">
    <text evidence="2">Amino-acid biosynthesis; L-valine biosynthesis; L-valine from pyruvate: step 4/4.</text>
</comment>
<dbReference type="AlphaFoldDB" id="A0A4S3LZW6"/>
<dbReference type="GO" id="GO:0004084">
    <property type="term" value="F:branched-chain-amino-acid transaminase activity"/>
    <property type="evidence" value="ECO:0007669"/>
    <property type="project" value="UniProtKB-EC"/>
</dbReference>
<comment type="catalytic activity">
    <reaction evidence="8">
        <text>L-leucine + 2-oxoglutarate = 4-methyl-2-oxopentanoate + L-glutamate</text>
        <dbReference type="Rhea" id="RHEA:18321"/>
        <dbReference type="ChEBI" id="CHEBI:16810"/>
        <dbReference type="ChEBI" id="CHEBI:17865"/>
        <dbReference type="ChEBI" id="CHEBI:29985"/>
        <dbReference type="ChEBI" id="CHEBI:57427"/>
        <dbReference type="EC" id="2.6.1.42"/>
    </reaction>
</comment>
<dbReference type="InterPro" id="IPR036038">
    <property type="entry name" value="Aminotransferase-like"/>
</dbReference>
<name>A0A4S3LZW6_9FLAO</name>
<dbReference type="Gene3D" id="3.20.10.10">
    <property type="entry name" value="D-amino Acid Aminotransferase, subunit A, domain 2"/>
    <property type="match status" value="1"/>
</dbReference>
<protein>
    <recommendedName>
        <fullName evidence="5">branched-chain-amino-acid transaminase</fullName>
        <ecNumber evidence="5">2.6.1.42</ecNumber>
    </recommendedName>
</protein>
<dbReference type="PANTHER" id="PTHR42743:SF11">
    <property type="entry name" value="AMINODEOXYCHORISMATE LYASE"/>
    <property type="match status" value="1"/>
</dbReference>
<reference evidence="9 10" key="1">
    <citation type="submission" date="2019-04" db="EMBL/GenBank/DDBJ databases">
        <title>Draft genome sequence of Robertkochia marina CC-AMO-30D.</title>
        <authorList>
            <person name="Hameed A."/>
            <person name="Lin S.-Y."/>
            <person name="Shahina M."/>
            <person name="Lai W.-A."/>
            <person name="Young C.-C."/>
        </authorList>
    </citation>
    <scope>NUCLEOTIDE SEQUENCE [LARGE SCALE GENOMIC DNA]</scope>
    <source>
        <strain evidence="9 10">CC-AMO-30D</strain>
    </source>
</reference>
<dbReference type="PANTHER" id="PTHR42743">
    <property type="entry name" value="AMINO-ACID AMINOTRANSFERASE"/>
    <property type="match status" value="1"/>
</dbReference>
<keyword evidence="9" id="KW-0808">Transferase</keyword>
<dbReference type="OrthoDB" id="9805628at2"/>
<gene>
    <name evidence="9" type="ORF">E7Z59_12740</name>
</gene>
<accession>A0A4S3LZW6</accession>
<dbReference type="InterPro" id="IPR043132">
    <property type="entry name" value="BCAT-like_C"/>
</dbReference>